<evidence type="ECO:0008006" key="5">
    <source>
        <dbReference type="Google" id="ProtNLM"/>
    </source>
</evidence>
<reference evidence="4" key="1">
    <citation type="journal article" date="2011" name="Proc. Natl. Acad. Sci. U.S.A.">
        <title>Obligate biotrophy features unraveled by the genomic analysis of rust fungi.</title>
        <authorList>
            <person name="Duplessis S."/>
            <person name="Cuomo C.A."/>
            <person name="Lin Y.-C."/>
            <person name="Aerts A."/>
            <person name="Tisserant E."/>
            <person name="Veneault-Fourrey C."/>
            <person name="Joly D.L."/>
            <person name="Hacquard S."/>
            <person name="Amselem J."/>
            <person name="Cantarel B.L."/>
            <person name="Chiu R."/>
            <person name="Coutinho P.M."/>
            <person name="Feau N."/>
            <person name="Field M."/>
            <person name="Frey P."/>
            <person name="Gelhaye E."/>
            <person name="Goldberg J."/>
            <person name="Grabherr M.G."/>
            <person name="Kodira C.D."/>
            <person name="Kohler A."/>
            <person name="Kuees U."/>
            <person name="Lindquist E.A."/>
            <person name="Lucas S.M."/>
            <person name="Mago R."/>
            <person name="Mauceli E."/>
            <person name="Morin E."/>
            <person name="Murat C."/>
            <person name="Pangilinan J.L."/>
            <person name="Park R."/>
            <person name="Pearson M."/>
            <person name="Quesneville H."/>
            <person name="Rouhier N."/>
            <person name="Sakthikumar S."/>
            <person name="Salamov A.A."/>
            <person name="Schmutz J."/>
            <person name="Selles B."/>
            <person name="Shapiro H."/>
            <person name="Tanguay P."/>
            <person name="Tuskan G.A."/>
            <person name="Henrissat B."/>
            <person name="Van de Peer Y."/>
            <person name="Rouze P."/>
            <person name="Ellis J.G."/>
            <person name="Dodds P.N."/>
            <person name="Schein J.E."/>
            <person name="Zhong S."/>
            <person name="Hamelin R.C."/>
            <person name="Grigoriev I.V."/>
            <person name="Szabo L.J."/>
            <person name="Martin F."/>
        </authorList>
    </citation>
    <scope>NUCLEOTIDE SEQUENCE [LARGE SCALE GENOMIC DNA]</scope>
    <source>
        <strain evidence="4">98AG31 / pathotype 3-4-7</strain>
    </source>
</reference>
<protein>
    <recommendedName>
        <fullName evidence="5">Secreted protein</fullName>
    </recommendedName>
</protein>
<accession>F4S9M8</accession>
<dbReference type="OrthoDB" id="2564904at2759"/>
<dbReference type="eggNOG" id="ENOG502QW31">
    <property type="taxonomic scope" value="Eukaryota"/>
</dbReference>
<dbReference type="InParanoid" id="F4S9M8"/>
<evidence type="ECO:0000256" key="2">
    <source>
        <dbReference type="SAM" id="SignalP"/>
    </source>
</evidence>
<keyword evidence="2" id="KW-0732">Signal</keyword>
<sequence length="317" mass="34412">MHSTSYFRVAIAYALPLLAQAFTKGVDPSHPPHKTEEGQTGYNDCGTQDSPNSQCQNAWVNGIDDFCLFSSPTHADVGNSERVAVAYCTKPGHGSRLMPAGTLQGAHFVQTPHYVQITGKGDFTKLMLPQGDQGGELDPHGADGLGNPIGGLVFGNDPTGKRIQFAEWTEFIAADEFCIRACFPTADGRAPDYCNHIYDTQGCAWNMPGNYDNGFDSCKADDVEPMGEYQYKGADGKYTTYRWYQGQPNRPEAHPPAKTSQCKNYSAAAINSGANYGPAPTTRNTSVKPRPATAPQSNPGTPLEQHMSRSKTRRSTF</sequence>
<name>F4S9M8_MELLP</name>
<dbReference type="HOGENOM" id="CLU_036093_1_1_1"/>
<dbReference type="EMBL" id="GL883171">
    <property type="protein sequence ID" value="EGF98666.1"/>
    <property type="molecule type" value="Genomic_DNA"/>
</dbReference>
<feature type="compositionally biased region" description="Basic residues" evidence="1">
    <location>
        <begin position="308"/>
        <end position="317"/>
    </location>
</feature>
<dbReference type="KEGG" id="mlr:MELLADRAFT_73561"/>
<keyword evidence="4" id="KW-1185">Reference proteome</keyword>
<organism evidence="4">
    <name type="scientific">Melampsora larici-populina (strain 98AG31 / pathotype 3-4-7)</name>
    <name type="common">Poplar leaf rust fungus</name>
    <dbReference type="NCBI Taxonomy" id="747676"/>
    <lineage>
        <taxon>Eukaryota</taxon>
        <taxon>Fungi</taxon>
        <taxon>Dikarya</taxon>
        <taxon>Basidiomycota</taxon>
        <taxon>Pucciniomycotina</taxon>
        <taxon>Pucciniomycetes</taxon>
        <taxon>Pucciniales</taxon>
        <taxon>Melampsoraceae</taxon>
        <taxon>Melampsora</taxon>
    </lineage>
</organism>
<feature type="chain" id="PRO_5003321378" description="Secreted protein" evidence="2">
    <location>
        <begin position="22"/>
        <end position="317"/>
    </location>
</feature>
<feature type="region of interest" description="Disordered" evidence="1">
    <location>
        <begin position="26"/>
        <end position="48"/>
    </location>
</feature>
<proteinExistence type="predicted"/>
<feature type="region of interest" description="Disordered" evidence="1">
    <location>
        <begin position="273"/>
        <end position="317"/>
    </location>
</feature>
<gene>
    <name evidence="3" type="ORF">MELLADRAFT_73561</name>
</gene>
<evidence type="ECO:0000313" key="3">
    <source>
        <dbReference type="EMBL" id="EGF98666.1"/>
    </source>
</evidence>
<dbReference type="Proteomes" id="UP000001072">
    <property type="component" value="Unassembled WGS sequence"/>
</dbReference>
<dbReference type="AlphaFoldDB" id="F4S9M8"/>
<feature type="signal peptide" evidence="2">
    <location>
        <begin position="1"/>
        <end position="21"/>
    </location>
</feature>
<dbReference type="STRING" id="747676.F4S9M8"/>
<evidence type="ECO:0000256" key="1">
    <source>
        <dbReference type="SAM" id="MobiDB-lite"/>
    </source>
</evidence>
<evidence type="ECO:0000313" key="4">
    <source>
        <dbReference type="Proteomes" id="UP000001072"/>
    </source>
</evidence>
<dbReference type="GeneID" id="18932419"/>
<dbReference type="VEuPathDB" id="FungiDB:MELLADRAFT_73561"/>
<feature type="compositionally biased region" description="Polar residues" evidence="1">
    <location>
        <begin position="38"/>
        <end position="48"/>
    </location>
</feature>
<dbReference type="RefSeq" id="XP_007418054.1">
    <property type="nucleotide sequence ID" value="XM_007417992.1"/>
</dbReference>